<reference evidence="3" key="1">
    <citation type="submission" date="2015-07" db="EMBL/GenBank/DDBJ databases">
        <title>Novel operon containing particulate methane monooxygenase-type genes and epoxyalkane:coenzyme M transferase gene in ethylene-assimilating marine bacterium, Haliea sp. ETY-M.</title>
        <authorList>
            <person name="Suzuki T."/>
            <person name="Habe H."/>
            <person name="Nakajima-Kambe T."/>
            <person name="Fuse H."/>
        </authorList>
    </citation>
    <scope>NUCLEOTIDE SEQUENCE</scope>
    <source>
        <strain evidence="3">ETY-M</strain>
    </source>
</reference>
<dbReference type="Pfam" id="PF03544">
    <property type="entry name" value="TonB_C"/>
    <property type="match status" value="1"/>
</dbReference>
<protein>
    <submittedName>
        <fullName evidence="3">Ferric siderophore transport system, periplasmic binding protein TonB</fullName>
    </submittedName>
</protein>
<evidence type="ECO:0000259" key="2">
    <source>
        <dbReference type="PROSITE" id="PS52015"/>
    </source>
</evidence>
<dbReference type="InterPro" id="IPR037682">
    <property type="entry name" value="TonB_C"/>
</dbReference>
<proteinExistence type="predicted"/>
<name>A0A455R3N5_9GAMM</name>
<keyword evidence="1" id="KW-0812">Transmembrane</keyword>
<dbReference type="AlphaFoldDB" id="A0A455R3N5"/>
<evidence type="ECO:0000313" key="3">
    <source>
        <dbReference type="EMBL" id="BBD50166.1"/>
    </source>
</evidence>
<dbReference type="SUPFAM" id="SSF74653">
    <property type="entry name" value="TolA/TonB C-terminal domain"/>
    <property type="match status" value="1"/>
</dbReference>
<sequence>MQGTRCVPCRLPLCAFIAVTMAVSPVIRISFLQVGLKGANRVRTKFWAGAVLTLCLSLITTVAIADEPPAAGYVPAKLLERDRITYPREAQLRGREGLIYYSFAIGPDGSTSDISFPYLTGSSDMHKAVKKWISRAKYQAATLDGSPITTRSFGSVSFVLNGKTRGASRRFVSSWRKFTDAMRNRDLAEAREQLDELATNRDSSLYEELYLHQGWVTFLTAQQDYDAAYPHLKVIERFYDSDGTAQDEVVPIAFFYGPFLEKYQYEAQKLMLGDARQSLQVLQELGPEEPNTTIVREHFNALVERASGRPTRIDMTLDANFHSGDSVSWNTWLLAQSFAVQNVEGAIDVVVADCDGGQLSADVRNLQSEIHLPQAWSDCRLHVRGATGTSFSLWQAPTKITAVGSDTAVAASSGE</sequence>
<dbReference type="GO" id="GO:0055085">
    <property type="term" value="P:transmembrane transport"/>
    <property type="evidence" value="ECO:0007669"/>
    <property type="project" value="InterPro"/>
</dbReference>
<accession>A0A455R3N5</accession>
<feature type="domain" description="TonB C-terminal" evidence="2">
    <location>
        <begin position="71"/>
        <end position="167"/>
    </location>
</feature>
<dbReference type="EMBL" id="LC064121">
    <property type="protein sequence ID" value="BBD50166.1"/>
    <property type="molecule type" value="Genomic_DNA"/>
</dbReference>
<organism evidence="3">
    <name type="scientific">Haliea sp. ETY-M</name>
    <dbReference type="NCBI Taxonomy" id="1055105"/>
    <lineage>
        <taxon>Bacteria</taxon>
        <taxon>Pseudomonadati</taxon>
        <taxon>Pseudomonadota</taxon>
        <taxon>Gammaproteobacteria</taxon>
        <taxon>Cellvibrionales</taxon>
        <taxon>Halieaceae</taxon>
        <taxon>Haliea</taxon>
    </lineage>
</organism>
<dbReference type="Gene3D" id="3.30.1150.10">
    <property type="match status" value="1"/>
</dbReference>
<keyword evidence="1" id="KW-0472">Membrane</keyword>
<dbReference type="PROSITE" id="PS52015">
    <property type="entry name" value="TONB_CTD"/>
    <property type="match status" value="1"/>
</dbReference>
<feature type="transmembrane region" description="Helical" evidence="1">
    <location>
        <begin position="46"/>
        <end position="65"/>
    </location>
</feature>
<keyword evidence="1" id="KW-1133">Transmembrane helix</keyword>
<evidence type="ECO:0000256" key="1">
    <source>
        <dbReference type="SAM" id="Phobius"/>
    </source>
</evidence>